<reference evidence="3 4" key="1">
    <citation type="submission" date="2016-11" db="EMBL/GenBank/DDBJ databases">
        <authorList>
            <person name="Jaros S."/>
            <person name="Januszkiewicz K."/>
            <person name="Wedrychowicz H."/>
        </authorList>
    </citation>
    <scope>NUCLEOTIDE SEQUENCE [LARGE SCALE GENOMIC DNA]</scope>
    <source>
        <strain evidence="3 4">DSM 14828</strain>
    </source>
</reference>
<dbReference type="AlphaFoldDB" id="A0A1M4S5Z8"/>
<dbReference type="PANTHER" id="PTHR32039">
    <property type="entry name" value="MAGNESIUM-CHELATASE SUBUNIT CHLI"/>
    <property type="match status" value="1"/>
</dbReference>
<keyword evidence="4" id="KW-1185">Reference proteome</keyword>
<dbReference type="InterPro" id="IPR025158">
    <property type="entry name" value="Mg_chelat-rel_C"/>
</dbReference>
<dbReference type="InterPro" id="IPR000523">
    <property type="entry name" value="Mg_chelatse_chII-like_cat_dom"/>
</dbReference>
<dbReference type="InterPro" id="IPR045006">
    <property type="entry name" value="CHLI-like"/>
</dbReference>
<dbReference type="InterPro" id="IPR014721">
    <property type="entry name" value="Ribsml_uS5_D2-typ_fold_subgr"/>
</dbReference>
<proteinExistence type="inferred from homology"/>
<dbReference type="GO" id="GO:0005524">
    <property type="term" value="F:ATP binding"/>
    <property type="evidence" value="ECO:0007669"/>
    <property type="project" value="InterPro"/>
</dbReference>
<dbReference type="Pfam" id="PF13335">
    <property type="entry name" value="Mg_chelatase_C"/>
    <property type="match status" value="1"/>
</dbReference>
<dbReference type="OrthoDB" id="9813147at2"/>
<gene>
    <name evidence="3" type="ORF">SAMN02746064_00094</name>
</gene>
<name>A0A1M4S5Z8_9FIRM</name>
<evidence type="ECO:0000313" key="4">
    <source>
        <dbReference type="Proteomes" id="UP000184251"/>
    </source>
</evidence>
<dbReference type="STRING" id="1120975.SAMN02746064_00094"/>
<dbReference type="InterPro" id="IPR020568">
    <property type="entry name" value="Ribosomal_Su5_D2-typ_SF"/>
</dbReference>
<dbReference type="Gene3D" id="3.40.50.300">
    <property type="entry name" value="P-loop containing nucleotide triphosphate hydrolases"/>
    <property type="match status" value="1"/>
</dbReference>
<accession>A0A1M4S5Z8</accession>
<evidence type="ECO:0000259" key="2">
    <source>
        <dbReference type="SMART" id="SM00382"/>
    </source>
</evidence>
<organism evidence="3 4">
    <name type="scientific">Alkalibacter saccharofermentans DSM 14828</name>
    <dbReference type="NCBI Taxonomy" id="1120975"/>
    <lineage>
        <taxon>Bacteria</taxon>
        <taxon>Bacillati</taxon>
        <taxon>Bacillota</taxon>
        <taxon>Clostridia</taxon>
        <taxon>Eubacteriales</taxon>
        <taxon>Eubacteriaceae</taxon>
        <taxon>Alkalibacter</taxon>
    </lineage>
</organism>
<dbReference type="Pfam" id="PF01078">
    <property type="entry name" value="Mg_chelatase"/>
    <property type="match status" value="1"/>
</dbReference>
<dbReference type="RefSeq" id="WP_073269101.1">
    <property type="nucleotide sequence ID" value="NZ_FQTU01000001.1"/>
</dbReference>
<dbReference type="Pfam" id="PF13541">
    <property type="entry name" value="ChlI"/>
    <property type="match status" value="1"/>
</dbReference>
<dbReference type="InterPro" id="IPR027417">
    <property type="entry name" value="P-loop_NTPase"/>
</dbReference>
<dbReference type="EMBL" id="FQTU01000001">
    <property type="protein sequence ID" value="SHE27633.1"/>
    <property type="molecule type" value="Genomic_DNA"/>
</dbReference>
<dbReference type="PANTHER" id="PTHR32039:SF7">
    <property type="entry name" value="COMPETENCE PROTEIN COMM"/>
    <property type="match status" value="1"/>
</dbReference>
<protein>
    <submittedName>
        <fullName evidence="3">Magnesium chelatase family protein</fullName>
    </submittedName>
</protein>
<dbReference type="InterPro" id="IPR003593">
    <property type="entry name" value="AAA+_ATPase"/>
</dbReference>
<dbReference type="SUPFAM" id="SSF52540">
    <property type="entry name" value="P-loop containing nucleoside triphosphate hydrolases"/>
    <property type="match status" value="1"/>
</dbReference>
<dbReference type="NCBIfam" id="TIGR00368">
    <property type="entry name" value="YifB family Mg chelatase-like AAA ATPase"/>
    <property type="match status" value="1"/>
</dbReference>
<comment type="similarity">
    <text evidence="1">Belongs to the Mg-chelatase subunits D/I family. ComM subfamily.</text>
</comment>
<dbReference type="SUPFAM" id="SSF54211">
    <property type="entry name" value="Ribosomal protein S5 domain 2-like"/>
    <property type="match status" value="1"/>
</dbReference>
<dbReference type="Proteomes" id="UP000184251">
    <property type="component" value="Unassembled WGS sequence"/>
</dbReference>
<evidence type="ECO:0000313" key="3">
    <source>
        <dbReference type="EMBL" id="SHE27633.1"/>
    </source>
</evidence>
<feature type="domain" description="AAA+ ATPase" evidence="2">
    <location>
        <begin position="214"/>
        <end position="396"/>
    </location>
</feature>
<dbReference type="Gene3D" id="3.30.230.10">
    <property type="match status" value="1"/>
</dbReference>
<sequence length="512" mass="57231">MISEIYSCSVLGIDGFMVQVEADISKGLPSYALVGLPDTAVKESKERVFSSIKNNGFKYPMKRITINLAPADIKKEGPWYDLPIAMGILTASEEISPEIDLNKTIFIGELSLKGEIRPVRGILPMILEAKAKGFSSAVIPWENAREASLVEGIKIHPAKNLMQTIEHVCGMREIETYSSNLAELLENNTDFSFDFSDVKGQNHVKRAMEVAAAGYHNIIMIGPPGSGKTMLARRFPSVLPPLSPEEALEATKIYSISGMLKGRSLITERPFRSPHHTISKISLIGGGQVPKPGEVSLAHLGVLFLDEMPEFQKSALEVLRQPMEDKFVNISRVNATLTYPASFLLVSSINPCPCGYYGDETHNCQCTPRQIKNYLNKISGPLLDRIDIHIEVKRTAYEDLENDAEEESSLSIKERVNRARDIQLDRYKNENIFFNSQLGASQIKKYCSMDKEAKSLVKDAFEAMNLSARAYHRIIKLARTIADLDGREGIDGRHIGEAIQYRSLDRKYWEVF</sequence>
<dbReference type="SMART" id="SM00382">
    <property type="entry name" value="AAA"/>
    <property type="match status" value="1"/>
</dbReference>
<evidence type="ECO:0000256" key="1">
    <source>
        <dbReference type="ARBA" id="ARBA00006354"/>
    </source>
</evidence>
<dbReference type="InterPro" id="IPR004482">
    <property type="entry name" value="Mg_chelat-rel"/>
</dbReference>